<proteinExistence type="predicted"/>
<keyword evidence="2" id="KW-0614">Plasmid</keyword>
<dbReference type="EMBL" id="JAKRKC020000009">
    <property type="protein sequence ID" value="MCK2222093.1"/>
    <property type="molecule type" value="Genomic_DNA"/>
</dbReference>
<comment type="caution">
    <text evidence="2">The sequence shown here is derived from an EMBL/GenBank/DDBJ whole genome shotgun (WGS) entry which is preliminary data.</text>
</comment>
<name>A0ABT0GCF6_9ACTN</name>
<sequence>MMKVIGRLASRRRTVGRLAAQLDQARLEAQDARAVAERAEETVRAALAERDAAYENVRRLTVRLAAVDGDRLRGENADLRAEVALLRAARPGPTREEYLRERETSGRLADQLRQTELRLQAAVEELEAGRAAQVSV</sequence>
<feature type="coiled-coil region" evidence="1">
    <location>
        <begin position="15"/>
        <end position="56"/>
    </location>
</feature>
<evidence type="ECO:0000313" key="2">
    <source>
        <dbReference type="EMBL" id="MCK2222093.1"/>
    </source>
</evidence>
<keyword evidence="3" id="KW-1185">Reference proteome</keyword>
<evidence type="ECO:0008006" key="4">
    <source>
        <dbReference type="Google" id="ProtNLM"/>
    </source>
</evidence>
<reference evidence="2 3" key="1">
    <citation type="submission" date="2022-04" db="EMBL/GenBank/DDBJ databases">
        <title>Genome draft of Actinomadura sp. ATCC 31491.</title>
        <authorList>
            <person name="Shi X."/>
            <person name="Du Y."/>
        </authorList>
    </citation>
    <scope>NUCLEOTIDE SEQUENCE [LARGE SCALE GENOMIC DNA]</scope>
    <source>
        <strain evidence="2 3">ATCC 31491</strain>
        <plasmid evidence="2">unnamed6</plasmid>
    </source>
</reference>
<gene>
    <name evidence="2" type="ORF">MF672_051055</name>
</gene>
<dbReference type="Proteomes" id="UP001317259">
    <property type="component" value="Unassembled WGS sequence"/>
</dbReference>
<keyword evidence="1" id="KW-0175">Coiled coil</keyword>
<geneLocation type="plasmid" evidence="2">
    <name>unnamed6</name>
</geneLocation>
<accession>A0ABT0GCF6</accession>
<organism evidence="2 3">
    <name type="scientific">Actinomadura luzonensis</name>
    <dbReference type="NCBI Taxonomy" id="2805427"/>
    <lineage>
        <taxon>Bacteria</taxon>
        <taxon>Bacillati</taxon>
        <taxon>Actinomycetota</taxon>
        <taxon>Actinomycetes</taxon>
        <taxon>Streptosporangiales</taxon>
        <taxon>Thermomonosporaceae</taxon>
        <taxon>Actinomadura</taxon>
    </lineage>
</organism>
<evidence type="ECO:0000256" key="1">
    <source>
        <dbReference type="SAM" id="Coils"/>
    </source>
</evidence>
<evidence type="ECO:0000313" key="3">
    <source>
        <dbReference type="Proteomes" id="UP001317259"/>
    </source>
</evidence>
<dbReference type="RefSeq" id="WP_242372822.1">
    <property type="nucleotide sequence ID" value="NZ_JAKRKC020000009.1"/>
</dbReference>
<protein>
    <recommendedName>
        <fullName evidence="4">PspA/IM30 family protein</fullName>
    </recommendedName>
</protein>